<gene>
    <name evidence="3" type="ORF">EG68_07950</name>
</gene>
<dbReference type="InterPro" id="IPR036872">
    <property type="entry name" value="CH_dom_sf"/>
</dbReference>
<proteinExistence type="predicted"/>
<feature type="region of interest" description="Disordered" evidence="1">
    <location>
        <begin position="134"/>
        <end position="174"/>
    </location>
</feature>
<dbReference type="GO" id="GO:0060271">
    <property type="term" value="P:cilium assembly"/>
    <property type="evidence" value="ECO:0007669"/>
    <property type="project" value="TreeGrafter"/>
</dbReference>
<evidence type="ECO:0000313" key="3">
    <source>
        <dbReference type="EMBL" id="KAF7255130.1"/>
    </source>
</evidence>
<protein>
    <recommendedName>
        <fullName evidence="2">Calponin-homology (CH) domain-containing protein</fullName>
    </recommendedName>
</protein>
<dbReference type="PROSITE" id="PS50021">
    <property type="entry name" value="CH"/>
    <property type="match status" value="1"/>
</dbReference>
<dbReference type="OrthoDB" id="6282369at2759"/>
<organism evidence="3 4">
    <name type="scientific">Paragonimus skrjabini miyazakii</name>
    <dbReference type="NCBI Taxonomy" id="59628"/>
    <lineage>
        <taxon>Eukaryota</taxon>
        <taxon>Metazoa</taxon>
        <taxon>Spiralia</taxon>
        <taxon>Lophotrochozoa</taxon>
        <taxon>Platyhelminthes</taxon>
        <taxon>Trematoda</taxon>
        <taxon>Digenea</taxon>
        <taxon>Plagiorchiida</taxon>
        <taxon>Troglotremata</taxon>
        <taxon>Troglotrematidae</taxon>
        <taxon>Paragonimus</taxon>
    </lineage>
</organism>
<dbReference type="PANTHER" id="PTHR45912">
    <property type="entry name" value="CILIA- AND FLAGELLA-ASSOCIATED PROTEIN 47"/>
    <property type="match status" value="1"/>
</dbReference>
<dbReference type="AlphaFoldDB" id="A0A8S9YQ79"/>
<accession>A0A8S9YQ79</accession>
<dbReference type="CDD" id="cd21218">
    <property type="entry name" value="CH_PLS_FIM_rpt2"/>
    <property type="match status" value="1"/>
</dbReference>
<keyword evidence="4" id="KW-1185">Reference proteome</keyword>
<dbReference type="SUPFAM" id="SSF47576">
    <property type="entry name" value="Calponin-homology domain, CH-domain"/>
    <property type="match status" value="1"/>
</dbReference>
<dbReference type="EMBL" id="JTDE01004281">
    <property type="protein sequence ID" value="KAF7255130.1"/>
    <property type="molecule type" value="Genomic_DNA"/>
</dbReference>
<dbReference type="GO" id="GO:0005929">
    <property type="term" value="C:cilium"/>
    <property type="evidence" value="ECO:0007669"/>
    <property type="project" value="TreeGrafter"/>
</dbReference>
<comment type="caution">
    <text evidence="3">The sequence shown here is derived from an EMBL/GenBank/DDBJ whole genome shotgun (WGS) entry which is preliminary data.</text>
</comment>
<dbReference type="PANTHER" id="PTHR45912:SF3">
    <property type="entry name" value="CILIA- AND FLAGELLA-ASSOCIATED PROTEIN 47"/>
    <property type="match status" value="1"/>
</dbReference>
<sequence length="342" mass="38510">MNPTDYNKWYSLDYPGLTESGRVVKLATSTMFDPRRSVMSFCSTGESHHDTDQEQSASTVVDIRACDTQSECDATSNLPLRVLPKLDTETFEHVSRRCWTDLMLQLLKCLVIQRIQVNKLSGIRRPFHKFSSPTDAQLSVKHSMTTHEKPEPLSTTCETSPASPTPDIQNSNKRIKSSSSSLAASVVLQLQTDSASTSNCYSTSERVLLTWINYCFEHGRTVVWHNTKTEPPSRLIINFDLDFSDGLVLACLVGLYVPSVISQYISQMYTEPLTSEHCLHNAILLVQALKAIHMDFDIRPTDITNPHPVAMLLFCLHLFHALPDYTPHQLVEFIGKSMNIKC</sequence>
<dbReference type="Gene3D" id="1.10.418.10">
    <property type="entry name" value="Calponin-like domain"/>
    <property type="match status" value="1"/>
</dbReference>
<feature type="compositionally biased region" description="Polar residues" evidence="1">
    <location>
        <begin position="134"/>
        <end position="143"/>
    </location>
</feature>
<reference evidence="3" key="1">
    <citation type="submission" date="2019-07" db="EMBL/GenBank/DDBJ databases">
        <title>Annotation for the trematode Paragonimus miyazaki's.</title>
        <authorList>
            <person name="Choi Y.-J."/>
        </authorList>
    </citation>
    <scope>NUCLEOTIDE SEQUENCE</scope>
    <source>
        <strain evidence="3">Japan</strain>
    </source>
</reference>
<feature type="compositionally biased region" description="Polar residues" evidence="1">
    <location>
        <begin position="153"/>
        <end position="172"/>
    </location>
</feature>
<dbReference type="Proteomes" id="UP000822476">
    <property type="component" value="Unassembled WGS sequence"/>
</dbReference>
<feature type="domain" description="Calponin-homology (CH)" evidence="2">
    <location>
        <begin position="202"/>
        <end position="323"/>
    </location>
</feature>
<evidence type="ECO:0000256" key="1">
    <source>
        <dbReference type="SAM" id="MobiDB-lite"/>
    </source>
</evidence>
<name>A0A8S9YQ79_9TREM</name>
<dbReference type="InterPro" id="IPR001715">
    <property type="entry name" value="CH_dom"/>
</dbReference>
<dbReference type="Pfam" id="PF00307">
    <property type="entry name" value="CH"/>
    <property type="match status" value="1"/>
</dbReference>
<evidence type="ECO:0000259" key="2">
    <source>
        <dbReference type="PROSITE" id="PS50021"/>
    </source>
</evidence>
<dbReference type="SMART" id="SM00033">
    <property type="entry name" value="CH"/>
    <property type="match status" value="1"/>
</dbReference>
<evidence type="ECO:0000313" key="4">
    <source>
        <dbReference type="Proteomes" id="UP000822476"/>
    </source>
</evidence>